<proteinExistence type="predicted"/>
<name>A0A382HTX3_9ZZZZ</name>
<organism evidence="1">
    <name type="scientific">marine metagenome</name>
    <dbReference type="NCBI Taxonomy" id="408172"/>
    <lineage>
        <taxon>unclassified sequences</taxon>
        <taxon>metagenomes</taxon>
        <taxon>ecological metagenomes</taxon>
    </lineage>
</organism>
<dbReference type="AlphaFoldDB" id="A0A382HTX3"/>
<evidence type="ECO:0000313" key="1">
    <source>
        <dbReference type="EMBL" id="SVB90758.1"/>
    </source>
</evidence>
<sequence>MNHLQYICLGLLMGLGVCLAMGFTDEGREGRYLIESGKILVYSPESGRDINKEYLIKIDTKTGKVYKHIEVKGDQGSSDRWMDITGSTVKRK</sequence>
<reference evidence="1" key="1">
    <citation type="submission" date="2018-05" db="EMBL/GenBank/DDBJ databases">
        <authorList>
            <person name="Lanie J.A."/>
            <person name="Ng W.-L."/>
            <person name="Kazmierczak K.M."/>
            <person name="Andrzejewski T.M."/>
            <person name="Davidsen T.M."/>
            <person name="Wayne K.J."/>
            <person name="Tettelin H."/>
            <person name="Glass J.I."/>
            <person name="Rusch D."/>
            <person name="Podicherti R."/>
            <person name="Tsui H.-C.T."/>
            <person name="Winkler M.E."/>
        </authorList>
    </citation>
    <scope>NUCLEOTIDE SEQUENCE</scope>
</reference>
<accession>A0A382HTX3</accession>
<dbReference type="EMBL" id="UINC01063284">
    <property type="protein sequence ID" value="SVB90758.1"/>
    <property type="molecule type" value="Genomic_DNA"/>
</dbReference>
<protein>
    <submittedName>
        <fullName evidence="1">Uncharacterized protein</fullName>
    </submittedName>
</protein>
<gene>
    <name evidence="1" type="ORF">METZ01_LOCUS243612</name>
</gene>